<dbReference type="Proteomes" id="UP000724874">
    <property type="component" value="Unassembled WGS sequence"/>
</dbReference>
<keyword evidence="3" id="KW-1185">Reference proteome</keyword>
<sequence length="133" mass="14754">MSLFSKNPIRSAATAAVVVSVAHFATKSLTSLHAFHLTQTSIAILAISALLFIIMVHHRMDGQIMSQTQEEMAVIGVFALFWVVFLVGYRSFMSKQSGGVTDLGAPKASSQDWQDPCTRDGVYCVYEEYYTYF</sequence>
<dbReference type="EMBL" id="JADNYJ010000001">
    <property type="protein sequence ID" value="KAF8913913.1"/>
    <property type="molecule type" value="Genomic_DNA"/>
</dbReference>
<name>A0A9P5P1W7_GYMJU</name>
<evidence type="ECO:0000256" key="1">
    <source>
        <dbReference type="SAM" id="Phobius"/>
    </source>
</evidence>
<accession>A0A9P5P1W7</accession>
<keyword evidence="1" id="KW-1133">Transmembrane helix</keyword>
<protein>
    <submittedName>
        <fullName evidence="2">Uncharacterized protein</fullName>
    </submittedName>
</protein>
<keyword evidence="1" id="KW-0472">Membrane</keyword>
<keyword evidence="1" id="KW-0812">Transmembrane</keyword>
<dbReference type="AlphaFoldDB" id="A0A9P5P1W7"/>
<dbReference type="OrthoDB" id="3266871at2759"/>
<proteinExistence type="predicted"/>
<feature type="transmembrane region" description="Helical" evidence="1">
    <location>
        <begin position="72"/>
        <end position="92"/>
    </location>
</feature>
<evidence type="ECO:0000313" key="2">
    <source>
        <dbReference type="EMBL" id="KAF8913913.1"/>
    </source>
</evidence>
<gene>
    <name evidence="2" type="ORF">CPB84DRAFT_1757897</name>
</gene>
<evidence type="ECO:0000313" key="3">
    <source>
        <dbReference type="Proteomes" id="UP000724874"/>
    </source>
</evidence>
<organism evidence="2 3">
    <name type="scientific">Gymnopilus junonius</name>
    <name type="common">Spectacular rustgill mushroom</name>
    <name type="synonym">Gymnopilus spectabilis subsp. junonius</name>
    <dbReference type="NCBI Taxonomy" id="109634"/>
    <lineage>
        <taxon>Eukaryota</taxon>
        <taxon>Fungi</taxon>
        <taxon>Dikarya</taxon>
        <taxon>Basidiomycota</taxon>
        <taxon>Agaricomycotina</taxon>
        <taxon>Agaricomycetes</taxon>
        <taxon>Agaricomycetidae</taxon>
        <taxon>Agaricales</taxon>
        <taxon>Agaricineae</taxon>
        <taxon>Hymenogastraceae</taxon>
        <taxon>Gymnopilus</taxon>
    </lineage>
</organism>
<feature type="transmembrane region" description="Helical" evidence="1">
    <location>
        <begin position="40"/>
        <end position="60"/>
    </location>
</feature>
<comment type="caution">
    <text evidence="2">The sequence shown here is derived from an EMBL/GenBank/DDBJ whole genome shotgun (WGS) entry which is preliminary data.</text>
</comment>
<reference evidence="2" key="1">
    <citation type="submission" date="2020-11" db="EMBL/GenBank/DDBJ databases">
        <authorList>
            <consortium name="DOE Joint Genome Institute"/>
            <person name="Ahrendt S."/>
            <person name="Riley R."/>
            <person name="Andreopoulos W."/>
            <person name="LaButti K."/>
            <person name="Pangilinan J."/>
            <person name="Ruiz-duenas F.J."/>
            <person name="Barrasa J.M."/>
            <person name="Sanchez-Garcia M."/>
            <person name="Camarero S."/>
            <person name="Miyauchi S."/>
            <person name="Serrano A."/>
            <person name="Linde D."/>
            <person name="Babiker R."/>
            <person name="Drula E."/>
            <person name="Ayuso-Fernandez I."/>
            <person name="Pacheco R."/>
            <person name="Padilla G."/>
            <person name="Ferreira P."/>
            <person name="Barriuso J."/>
            <person name="Kellner H."/>
            <person name="Castanera R."/>
            <person name="Alfaro M."/>
            <person name="Ramirez L."/>
            <person name="Pisabarro A.G."/>
            <person name="Kuo A."/>
            <person name="Tritt A."/>
            <person name="Lipzen A."/>
            <person name="He G."/>
            <person name="Yan M."/>
            <person name="Ng V."/>
            <person name="Cullen D."/>
            <person name="Martin F."/>
            <person name="Rosso M.-N."/>
            <person name="Henrissat B."/>
            <person name="Hibbett D."/>
            <person name="Martinez A.T."/>
            <person name="Grigoriev I.V."/>
        </authorList>
    </citation>
    <scope>NUCLEOTIDE SEQUENCE</scope>
    <source>
        <strain evidence="2">AH 44721</strain>
    </source>
</reference>